<dbReference type="Pfam" id="PF02453">
    <property type="entry name" value="Reticulon"/>
    <property type="match status" value="1"/>
</dbReference>
<dbReference type="PROSITE" id="PS50845">
    <property type="entry name" value="RETICULON"/>
    <property type="match status" value="1"/>
</dbReference>
<dbReference type="InterPro" id="IPR003388">
    <property type="entry name" value="Reticulon"/>
</dbReference>
<keyword evidence="2 6" id="KW-0812">Transmembrane</keyword>
<reference evidence="9 10" key="1">
    <citation type="submission" date="2017-09" db="EMBL/GenBank/DDBJ databases">
        <authorList>
            <consortium name="International Durum Wheat Genome Sequencing Consortium (IDWGSC)"/>
            <person name="Milanesi L."/>
        </authorList>
    </citation>
    <scope>NUCLEOTIDE SEQUENCE [LARGE SCALE GENOMIC DNA]</scope>
    <source>
        <strain evidence="10">cv. Svevo</strain>
    </source>
</reference>
<dbReference type="GO" id="GO:0009617">
    <property type="term" value="P:response to bacterium"/>
    <property type="evidence" value="ECO:0007669"/>
    <property type="project" value="InterPro"/>
</dbReference>
<evidence type="ECO:0000313" key="10">
    <source>
        <dbReference type="Proteomes" id="UP000324705"/>
    </source>
</evidence>
<gene>
    <name evidence="9" type="ORF">TRITD_1Bv1G203300</name>
</gene>
<evidence type="ECO:0000256" key="2">
    <source>
        <dbReference type="ARBA" id="ARBA00022692"/>
    </source>
</evidence>
<evidence type="ECO:0000259" key="8">
    <source>
        <dbReference type="PROSITE" id="PS50845"/>
    </source>
</evidence>
<comment type="subcellular location">
    <subcellularLocation>
        <location evidence="1 6">Endoplasmic reticulum membrane</location>
        <topology evidence="1 6">Multi-pass membrane protein</topology>
    </subcellularLocation>
</comment>
<dbReference type="OMA" id="AQTTHYK"/>
<name>A0A9R0R391_TRITD</name>
<dbReference type="PANTHER" id="PTHR10994">
    <property type="entry name" value="RETICULON"/>
    <property type="match status" value="1"/>
</dbReference>
<feature type="transmembrane region" description="Helical" evidence="6">
    <location>
        <begin position="95"/>
        <end position="113"/>
    </location>
</feature>
<evidence type="ECO:0000256" key="1">
    <source>
        <dbReference type="ARBA" id="ARBA00004477"/>
    </source>
</evidence>
<keyword evidence="10" id="KW-1185">Reference proteome</keyword>
<feature type="compositionally biased region" description="Basic and acidic residues" evidence="7">
    <location>
        <begin position="50"/>
        <end position="62"/>
    </location>
</feature>
<evidence type="ECO:0000256" key="6">
    <source>
        <dbReference type="RuleBase" id="RU363132"/>
    </source>
</evidence>
<feature type="transmembrane region" description="Helical" evidence="6">
    <location>
        <begin position="120"/>
        <end position="142"/>
    </location>
</feature>
<feature type="transmembrane region" description="Helical" evidence="6">
    <location>
        <begin position="196"/>
        <end position="222"/>
    </location>
</feature>
<accession>A0A9R0R391</accession>
<keyword evidence="5 6" id="KW-0472">Membrane</keyword>
<keyword evidence="3 6" id="KW-0256">Endoplasmic reticulum</keyword>
<evidence type="ECO:0000256" key="3">
    <source>
        <dbReference type="ARBA" id="ARBA00022824"/>
    </source>
</evidence>
<dbReference type="PANTHER" id="PTHR10994:SF179">
    <property type="entry name" value="RETICULON-LIKE PROTEIN"/>
    <property type="match status" value="1"/>
</dbReference>
<feature type="domain" description="Reticulon" evidence="8">
    <location>
        <begin position="84"/>
        <end position="270"/>
    </location>
</feature>
<dbReference type="AlphaFoldDB" id="A0A9R0R391"/>
<feature type="region of interest" description="Disordered" evidence="7">
    <location>
        <begin position="41"/>
        <end position="65"/>
    </location>
</feature>
<sequence>MLFPAWTSAYKSRNFCDLHAQRSPDHHTCTTRHERTAAMATTPRATVPHVRSDSESDDEGRRAPNVSVFRRQRPVHRFLGGRKVADVLLWRDRNLSAGMLAGATAVWFLFDVAEYNFVTLLCHAALLGMLLLFLWSVTAPLFDRAPPRVPEVIVSEHAFREAAMAVHRKLERSVAVLYDIACGKDLKKFLSVIGSLWVVAVIGDNCSFTTLVYVGFLCALTLPALYERYGTEVDHLVAKGGEDLKKFYRKVDANVLDKIPRGPVKSKRAHFH</sequence>
<keyword evidence="4 6" id="KW-1133">Transmembrane helix</keyword>
<evidence type="ECO:0000256" key="7">
    <source>
        <dbReference type="SAM" id="MobiDB-lite"/>
    </source>
</evidence>
<proteinExistence type="predicted"/>
<organism evidence="9 10">
    <name type="scientific">Triticum turgidum subsp. durum</name>
    <name type="common">Durum wheat</name>
    <name type="synonym">Triticum durum</name>
    <dbReference type="NCBI Taxonomy" id="4567"/>
    <lineage>
        <taxon>Eukaryota</taxon>
        <taxon>Viridiplantae</taxon>
        <taxon>Streptophyta</taxon>
        <taxon>Embryophyta</taxon>
        <taxon>Tracheophyta</taxon>
        <taxon>Spermatophyta</taxon>
        <taxon>Magnoliopsida</taxon>
        <taxon>Liliopsida</taxon>
        <taxon>Poales</taxon>
        <taxon>Poaceae</taxon>
        <taxon>BOP clade</taxon>
        <taxon>Pooideae</taxon>
        <taxon>Triticodae</taxon>
        <taxon>Triticeae</taxon>
        <taxon>Triticinae</taxon>
        <taxon>Triticum</taxon>
    </lineage>
</organism>
<evidence type="ECO:0000256" key="5">
    <source>
        <dbReference type="ARBA" id="ARBA00023136"/>
    </source>
</evidence>
<dbReference type="InterPro" id="IPR045064">
    <property type="entry name" value="Reticulon-like"/>
</dbReference>
<evidence type="ECO:0000256" key="4">
    <source>
        <dbReference type="ARBA" id="ARBA00022989"/>
    </source>
</evidence>
<evidence type="ECO:0000313" key="9">
    <source>
        <dbReference type="EMBL" id="VAH22283.1"/>
    </source>
</evidence>
<dbReference type="Proteomes" id="UP000324705">
    <property type="component" value="Chromosome 1B"/>
</dbReference>
<dbReference type="Gramene" id="TRITD1Bv1G203300.1">
    <property type="protein sequence ID" value="TRITD1Bv1G203300.1"/>
    <property type="gene ID" value="TRITD1Bv1G203300"/>
</dbReference>
<protein>
    <recommendedName>
        <fullName evidence="6">Reticulon-like protein</fullName>
    </recommendedName>
</protein>
<dbReference type="EMBL" id="LT934112">
    <property type="protein sequence ID" value="VAH22283.1"/>
    <property type="molecule type" value="Genomic_DNA"/>
</dbReference>
<dbReference type="GO" id="GO:0005789">
    <property type="term" value="C:endoplasmic reticulum membrane"/>
    <property type="evidence" value="ECO:0007669"/>
    <property type="project" value="UniProtKB-SubCell"/>
</dbReference>